<dbReference type="Proteomes" id="UP000464657">
    <property type="component" value="Chromosome"/>
</dbReference>
<feature type="transmembrane region" description="Helical" evidence="1">
    <location>
        <begin position="201"/>
        <end position="220"/>
    </location>
</feature>
<evidence type="ECO:0000313" key="2">
    <source>
        <dbReference type="EMBL" id="QHI38051.1"/>
    </source>
</evidence>
<dbReference type="AlphaFoldDB" id="A0A7L4ZNH2"/>
<dbReference type="RefSeq" id="WP_160130619.1">
    <property type="nucleotide sequence ID" value="NZ_CP019288.1"/>
</dbReference>
<keyword evidence="3" id="KW-1185">Reference proteome</keyword>
<keyword evidence="1" id="KW-1133">Transmembrane helix</keyword>
<name>A0A7L4ZNH2_9FLAO</name>
<reference evidence="2 3" key="1">
    <citation type="journal article" date="2013" name="Int. J. Syst. Evol. Microbiol.">
        <title>Kordia antarctica sp. nov., isolated from Antarctic seawater.</title>
        <authorList>
            <person name="Baek K."/>
            <person name="Choi A."/>
            <person name="Kang I."/>
            <person name="Lee K."/>
            <person name="Cho J.C."/>
        </authorList>
    </citation>
    <scope>NUCLEOTIDE SEQUENCE [LARGE SCALE GENOMIC DNA]</scope>
    <source>
        <strain evidence="2 3">IMCC3317</strain>
    </source>
</reference>
<feature type="transmembrane region" description="Helical" evidence="1">
    <location>
        <begin position="241"/>
        <end position="260"/>
    </location>
</feature>
<gene>
    <name evidence="2" type="ORF">IMCC3317_34350</name>
</gene>
<keyword evidence="1" id="KW-0472">Membrane</keyword>
<organism evidence="2 3">
    <name type="scientific">Kordia antarctica</name>
    <dbReference type="NCBI Taxonomy" id="1218801"/>
    <lineage>
        <taxon>Bacteria</taxon>
        <taxon>Pseudomonadati</taxon>
        <taxon>Bacteroidota</taxon>
        <taxon>Flavobacteriia</taxon>
        <taxon>Flavobacteriales</taxon>
        <taxon>Flavobacteriaceae</taxon>
        <taxon>Kordia</taxon>
    </lineage>
</organism>
<dbReference type="KEGG" id="kan:IMCC3317_34350"/>
<evidence type="ECO:0000256" key="1">
    <source>
        <dbReference type="SAM" id="Phobius"/>
    </source>
</evidence>
<evidence type="ECO:0000313" key="3">
    <source>
        <dbReference type="Proteomes" id="UP000464657"/>
    </source>
</evidence>
<protein>
    <submittedName>
        <fullName evidence="2">Uncharacterized protein</fullName>
    </submittedName>
</protein>
<dbReference type="OrthoDB" id="29650at2"/>
<sequence>MNSKILVVHKEHLKKLVDIDGVTSDAIYVKLLYRLKECKQIIDSLENKIPTNYRPYPTRNNLQKGYLEIKNLVSIFCLYLLDYKDEKLPKIDNQFDYTLEGLQKILAHLDKKQLKAIDNKIHCRKGFNELLEALTKNDHPFGLISIDGNWNIIGEKCEPIEKIEDYINSLDSPLDDEITPSQNNSWIRNIKSFYRKHDLKLGWLFSLIFSWIPYISIPILSIGFYKAFKKKISKKMKYTSYILYSLIFLLTIGYQQYLGYEHVKFHNNNLQKGYELVKDIKSGTFNVDPSGRKIGFMTIGEGKVSVDSIVDLIVLPDLKYREKFYFTIFLDFHNNGILPINNVGARIFHQRINNDLYLTGRLSGDFTNTISDVSEIHNVPKEYQIGFDDAIIRNTQGATNFERCAGSNYELPINIDIMHKMIMLPNLGIKENGWCDQGTVLVSLFIENISTDTIQN</sequence>
<proteinExistence type="predicted"/>
<keyword evidence="1" id="KW-0812">Transmembrane</keyword>
<dbReference type="EMBL" id="CP019288">
    <property type="protein sequence ID" value="QHI38051.1"/>
    <property type="molecule type" value="Genomic_DNA"/>
</dbReference>
<accession>A0A7L4ZNH2</accession>